<proteinExistence type="predicted"/>
<protein>
    <submittedName>
        <fullName evidence="1">Uncharacterized protein</fullName>
    </submittedName>
</protein>
<reference evidence="1" key="1">
    <citation type="submission" date="2022-12" db="EMBL/GenBank/DDBJ databases">
        <authorList>
            <person name="Petersen C."/>
        </authorList>
    </citation>
    <scope>NUCLEOTIDE SEQUENCE</scope>
    <source>
        <strain evidence="1">IBT 29677</strain>
    </source>
</reference>
<dbReference type="EMBL" id="JAPZBU010000005">
    <property type="protein sequence ID" value="KAJ5404059.1"/>
    <property type="molecule type" value="Genomic_DNA"/>
</dbReference>
<evidence type="ECO:0000313" key="2">
    <source>
        <dbReference type="Proteomes" id="UP001147747"/>
    </source>
</evidence>
<dbReference type="Proteomes" id="UP001147747">
    <property type="component" value="Unassembled WGS sequence"/>
</dbReference>
<organism evidence="1 2">
    <name type="scientific">Penicillium cosmopolitanum</name>
    <dbReference type="NCBI Taxonomy" id="1131564"/>
    <lineage>
        <taxon>Eukaryota</taxon>
        <taxon>Fungi</taxon>
        <taxon>Dikarya</taxon>
        <taxon>Ascomycota</taxon>
        <taxon>Pezizomycotina</taxon>
        <taxon>Eurotiomycetes</taxon>
        <taxon>Eurotiomycetidae</taxon>
        <taxon>Eurotiales</taxon>
        <taxon>Aspergillaceae</taxon>
        <taxon>Penicillium</taxon>
    </lineage>
</organism>
<reference evidence="1" key="2">
    <citation type="journal article" date="2023" name="IMA Fungus">
        <title>Comparative genomic study of the Penicillium genus elucidates a diverse pangenome and 15 lateral gene transfer events.</title>
        <authorList>
            <person name="Petersen C."/>
            <person name="Sorensen T."/>
            <person name="Nielsen M.R."/>
            <person name="Sondergaard T.E."/>
            <person name="Sorensen J.L."/>
            <person name="Fitzpatrick D.A."/>
            <person name="Frisvad J.C."/>
            <person name="Nielsen K.L."/>
        </authorList>
    </citation>
    <scope>NUCLEOTIDE SEQUENCE</scope>
    <source>
        <strain evidence="1">IBT 29677</strain>
    </source>
</reference>
<accession>A0A9W9W5U2</accession>
<dbReference type="AlphaFoldDB" id="A0A9W9W5U2"/>
<evidence type="ECO:0000313" key="1">
    <source>
        <dbReference type="EMBL" id="KAJ5404059.1"/>
    </source>
</evidence>
<comment type="caution">
    <text evidence="1">The sequence shown here is derived from an EMBL/GenBank/DDBJ whole genome shotgun (WGS) entry which is preliminary data.</text>
</comment>
<sequence>MSVNLDQIEFYHGPSRPPPYTNAKSVPPDHVPAHVPPCFQQTFPAGFGFRPEPWEVPLGQSLPLAGTTHEWNIFDFEINNVYGPTLPETRKDVELAVTPAIPAARDILLDRGSSALAFAEPVPLTDSAKTIPCPAGPNSLEHISPDMRGNDLQGKLAHHMAMKVGHHTLSV</sequence>
<dbReference type="OrthoDB" id="4363370at2759"/>
<name>A0A9W9W5U2_9EURO</name>
<keyword evidence="2" id="KW-1185">Reference proteome</keyword>
<dbReference type="RefSeq" id="XP_056491301.1">
    <property type="nucleotide sequence ID" value="XM_056628567.1"/>
</dbReference>
<gene>
    <name evidence="1" type="ORF">N7509_003930</name>
</gene>
<dbReference type="GeneID" id="81367547"/>